<feature type="region of interest" description="Disordered" evidence="1">
    <location>
        <begin position="1272"/>
        <end position="1306"/>
    </location>
</feature>
<reference evidence="4" key="1">
    <citation type="submission" date="2020-05" db="EMBL/GenBank/DDBJ databases">
        <title>Phylogenomic resolution of chytrid fungi.</title>
        <authorList>
            <person name="Stajich J.E."/>
            <person name="Amses K."/>
            <person name="Simmons R."/>
            <person name="Seto K."/>
            <person name="Myers J."/>
            <person name="Bonds A."/>
            <person name="Quandt C.A."/>
            <person name="Barry K."/>
            <person name="Liu P."/>
            <person name="Grigoriev I."/>
            <person name="Longcore J.E."/>
            <person name="James T.Y."/>
        </authorList>
    </citation>
    <scope>NUCLEOTIDE SEQUENCE</scope>
    <source>
        <strain evidence="4">JEL0476</strain>
    </source>
</reference>
<feature type="domain" description="CKK" evidence="3">
    <location>
        <begin position="1314"/>
        <end position="1434"/>
    </location>
</feature>
<evidence type="ECO:0000256" key="1">
    <source>
        <dbReference type="SAM" id="MobiDB-lite"/>
    </source>
</evidence>
<dbReference type="InterPro" id="IPR014797">
    <property type="entry name" value="CKK_CAMSAP"/>
</dbReference>
<name>A0AAD5U6P2_9FUNG</name>
<evidence type="ECO:0000259" key="2">
    <source>
        <dbReference type="PROSITE" id="PS50021"/>
    </source>
</evidence>
<dbReference type="Gene3D" id="3.10.20.360">
    <property type="entry name" value="CKK domain"/>
    <property type="match status" value="1"/>
</dbReference>
<dbReference type="PANTHER" id="PTHR21595:SF0">
    <property type="entry name" value="PATRONIN"/>
    <property type="match status" value="1"/>
</dbReference>
<dbReference type="SMART" id="SM01051">
    <property type="entry name" value="CAMSAP_CKK"/>
    <property type="match status" value="1"/>
</dbReference>
<dbReference type="Gene3D" id="2.160.20.80">
    <property type="entry name" value="E3 ubiquitin-protein ligase SopA"/>
    <property type="match status" value="1"/>
</dbReference>
<dbReference type="GO" id="GO:0031122">
    <property type="term" value="P:cytoplasmic microtubule organization"/>
    <property type="evidence" value="ECO:0007669"/>
    <property type="project" value="TreeGrafter"/>
</dbReference>
<dbReference type="EMBL" id="JADGJW010000037">
    <property type="protein sequence ID" value="KAJ3226399.1"/>
    <property type="molecule type" value="Genomic_DNA"/>
</dbReference>
<dbReference type="Proteomes" id="UP001211065">
    <property type="component" value="Unassembled WGS sequence"/>
</dbReference>
<dbReference type="GO" id="GO:0005516">
    <property type="term" value="F:calmodulin binding"/>
    <property type="evidence" value="ECO:0007669"/>
    <property type="project" value="InterPro"/>
</dbReference>
<dbReference type="GO" id="GO:0051011">
    <property type="term" value="F:microtubule minus-end binding"/>
    <property type="evidence" value="ECO:0007669"/>
    <property type="project" value="TreeGrafter"/>
</dbReference>
<dbReference type="GO" id="GO:0036449">
    <property type="term" value="C:microtubule minus-end"/>
    <property type="evidence" value="ECO:0007669"/>
    <property type="project" value="TreeGrafter"/>
</dbReference>
<dbReference type="InterPro" id="IPR011033">
    <property type="entry name" value="PRC_barrel-like_sf"/>
</dbReference>
<evidence type="ECO:0000259" key="3">
    <source>
        <dbReference type="PROSITE" id="PS51508"/>
    </source>
</evidence>
<feature type="compositionally biased region" description="Basic and acidic residues" evidence="1">
    <location>
        <begin position="1272"/>
        <end position="1299"/>
    </location>
</feature>
<evidence type="ECO:0000313" key="5">
    <source>
        <dbReference type="Proteomes" id="UP001211065"/>
    </source>
</evidence>
<dbReference type="PROSITE" id="PS51508">
    <property type="entry name" value="CKK"/>
    <property type="match status" value="1"/>
</dbReference>
<accession>A0AAD5U6P2</accession>
<dbReference type="Pfam" id="PF08683">
    <property type="entry name" value="CAMSAP_CKK"/>
    <property type="match status" value="1"/>
</dbReference>
<sequence length="1434" mass="163230">MEILKHTKALYLFYPQVDLLWFSSEEAVQASGAEVNEKNFLEIKKAIKHLELNDSIYDEDILESINGNLNTTVKILDAVKQKCNNSNLNKGDNFDSNYEIMDIHNIATNTIISSLCEGTLYEKATDIVLNELSEGKAEINNAKTKIKFLFLDKLVSKGFFKFKKKLSNSVKEMIGDTSPFYESIHSNIIEAIMAANQHVSMPLRIIEEELNLFDNRNKAICPFDYEDGILIWLNLIRCTFEEKPKEIDDIMKSLKDGKLFLFILQYYNKEPKVARKLEKFTDQSRFVNLNSSSKLKNIQLFLKYSKILNFTEPPFTAEEYCKGGVGFKKIILNYFLEFLKCVEKRHLQVKNGCTAEEVTKKIIVVSRKKLRQVEKLEYEDFSKKHIENCVLAPAAEENGFEKRSEVKKEFCVRLVSNQLTDENFEENNKDAAVFDEDYLANTKKNFSEDNARNVPNELISVSLKENSTKYSGLLENDSNSEKESKRVNMSVMPILSIPVAPDVNSSIKEVSSIECDVPSCSEDFQNNAEVNLSSSSSVETDSNMEILNLKPVVENKIPIQEKGAHNNEAVDKRTFSIVKEKSSTFEESVIDVVVKHDSFERLLHLELPPVESTLLNHSIDILSKKNIEFEDASSIIHSVDLSSCNVDNYQSEKIDANNGQLKKDDGEEVQLEKVDGDEVQLEKVDGDEVQLEKVDGDEVQLEKVDGDEVQLGKVDGNHVQLEKVEGGDVQLEKVDTDEVKISKTNFNKKDVCTTDEYSIIRENKKGIFNKKNEIVVECEISNTFSYKKKTDFTSHVGKKDSLDVTRSTFYGNDSQRVDASFTKLNHIISTDSISNEEVTEIESEVNSYIITDPTQLASKNIAGNELPCEEQSKIELNRKDEKQMSEKIHLNTEIILNDFEVIVGSETSCAGNSADKNSGFEIEGNTDIDSANTISEKLENRPELDSTRKIIPQKYVKISDICNPVGHIDKKEVFVESKNSRPSTANSLTYFVEFDKVNSIASKKNLPKRLRNQNKNSVVLPHLHPSVVPLAQSPPPSYHLSGVNLPSITDKKHSNMDSLEEKVDIGKSFFEDVVFTDPSLNKTKSNSIINEVSNHSKKLKRHAEKHGKISINPQAKNLLFNEFDVDENFSIYVPEGFQCKEFSDNAGYFGDEADELEYKIEGGANLEIFSNKIIPSEDHSKIFELLESRNSSHRKAFIIKTQELSENDLLKAAETTKKENSVELSKRLKLEKKAEFQNTLQHQKKLEIEKLEKLKTDQFYEIENEKRKKELEQKEKLQNKSKLREMKKLMEKESSDTQRKSLTGDSSKYKETKISLPVQKCKNLSNKKLIRNALIHVCLAGKVNENTLTEVLEDLDESKYENFIILFKGLKNNTFRGLYSYDSNLNQVLKTYTESQGPDSLTTDDVIEFYKYDSGSRTFKSIPTKSFGKNNKLL</sequence>
<protein>
    <submittedName>
        <fullName evidence="4">Calmodulin-regulated spectrin-associated protein 2</fullName>
    </submittedName>
</protein>
<dbReference type="PROSITE" id="PS50021">
    <property type="entry name" value="CH"/>
    <property type="match status" value="1"/>
</dbReference>
<feature type="domain" description="Calponin-homology (CH)" evidence="2">
    <location>
        <begin position="223"/>
        <end position="343"/>
    </location>
</feature>
<dbReference type="InterPro" id="IPR032940">
    <property type="entry name" value="CAMSAP"/>
</dbReference>
<gene>
    <name evidence="4" type="primary">CAMSAP2</name>
    <name evidence="4" type="ORF">HK099_004977</name>
</gene>
<proteinExistence type="predicted"/>
<dbReference type="InterPro" id="IPR001715">
    <property type="entry name" value="CH_dom"/>
</dbReference>
<dbReference type="InterPro" id="IPR038209">
    <property type="entry name" value="CKK_dom_sf"/>
</dbReference>
<dbReference type="PANTHER" id="PTHR21595">
    <property type="entry name" value="PATRONIN"/>
    <property type="match status" value="1"/>
</dbReference>
<keyword evidence="5" id="KW-1185">Reference proteome</keyword>
<dbReference type="SUPFAM" id="SSF50346">
    <property type="entry name" value="PRC-barrel domain"/>
    <property type="match status" value="1"/>
</dbReference>
<comment type="caution">
    <text evidence="4">The sequence shown here is derived from an EMBL/GenBank/DDBJ whole genome shotgun (WGS) entry which is preliminary data.</text>
</comment>
<organism evidence="4 5">
    <name type="scientific">Clydaea vesicula</name>
    <dbReference type="NCBI Taxonomy" id="447962"/>
    <lineage>
        <taxon>Eukaryota</taxon>
        <taxon>Fungi</taxon>
        <taxon>Fungi incertae sedis</taxon>
        <taxon>Chytridiomycota</taxon>
        <taxon>Chytridiomycota incertae sedis</taxon>
        <taxon>Chytridiomycetes</taxon>
        <taxon>Lobulomycetales</taxon>
        <taxon>Lobulomycetaceae</taxon>
        <taxon>Clydaea</taxon>
    </lineage>
</organism>
<evidence type="ECO:0000313" key="4">
    <source>
        <dbReference type="EMBL" id="KAJ3226399.1"/>
    </source>
</evidence>
<dbReference type="GO" id="GO:0007026">
    <property type="term" value="P:negative regulation of microtubule depolymerization"/>
    <property type="evidence" value="ECO:0007669"/>
    <property type="project" value="TreeGrafter"/>
</dbReference>